<evidence type="ECO:0000313" key="5">
    <source>
        <dbReference type="Proteomes" id="UP000289437"/>
    </source>
</evidence>
<evidence type="ECO:0000259" key="3">
    <source>
        <dbReference type="Pfam" id="PF18120"/>
    </source>
</evidence>
<comment type="caution">
    <text evidence="4">The sequence shown here is derived from an EMBL/GenBank/DDBJ whole genome shotgun (WGS) entry which is preliminary data.</text>
</comment>
<evidence type="ECO:0000256" key="1">
    <source>
        <dbReference type="ARBA" id="ARBA00009809"/>
    </source>
</evidence>
<dbReference type="Pfam" id="PF01301">
    <property type="entry name" value="Glyco_hydro_35"/>
    <property type="match status" value="1"/>
</dbReference>
<feature type="domain" description="Glycoside hydrolase 35 catalytic" evidence="2">
    <location>
        <begin position="55"/>
        <end position="244"/>
    </location>
</feature>
<proteinExistence type="inferred from homology"/>
<comment type="similarity">
    <text evidence="1">Belongs to the glycosyl hydrolase 35 family.</text>
</comment>
<dbReference type="Gene3D" id="2.60.220.20">
    <property type="entry name" value="putative beta-Galactosidase from caulobacter crescentus"/>
    <property type="match status" value="1"/>
</dbReference>
<protein>
    <submittedName>
        <fullName evidence="4">Beta-galactosidase</fullName>
    </submittedName>
</protein>
<dbReference type="Proteomes" id="UP000289437">
    <property type="component" value="Unassembled WGS sequence"/>
</dbReference>
<dbReference type="InterPro" id="IPR031330">
    <property type="entry name" value="Gly_Hdrlase_35_cat"/>
</dbReference>
<dbReference type="EMBL" id="RDSM01000001">
    <property type="protein sequence ID" value="RXH57699.1"/>
    <property type="molecule type" value="Genomic_DNA"/>
</dbReference>
<dbReference type="FunFam" id="3.20.20.80:FF:000135">
    <property type="entry name" value="Beta-galactosidase, putative, bgl35A"/>
    <property type="match status" value="1"/>
</dbReference>
<dbReference type="Pfam" id="PF18120">
    <property type="entry name" value="DUF5597"/>
    <property type="match status" value="1"/>
</dbReference>
<dbReference type="InterPro" id="IPR040719">
    <property type="entry name" value="DUF5597"/>
</dbReference>
<sequence>MKALSALVRKAYSHRNFFMRILLSVLASALLFSSAALFASEMPHVEKTPSGSYRLMVDGQPFLILGAQVRNSSAWPEQLEKAWPLYKELHANTAEIPVYWEVIEPQPGKFDFSSVDRIVDGARKNNLRLVLLWFATWKNGEMDYVPQWVKDDSAQFPRMRDRAGDQIRVLTPISETTRNADAKAFAALMRHLKEVDSEQHTVIMMQVENEPGSLESDRDYSPEANKLFAGAAPGKLIQALKKKPGTWLEAFGPEEANEAFAANYISTYINAVAAAGKAEYPLPMYVNCWLRERKTFERPGDAYPSGGATSNVLDLWKANTPSLDAIAPDNYVLDYVGYRDILRKYSRPDNPLFVPETMLGPLSARYMFYAIGEYHSLSFAPFGLDARVTADSGIKQEDVFGGLAANFKLFAPAVGEISKLQQKNAIKVAVEEDQITDLWLPFAKFDSVVTFGTPKPGYGGLFGTATKNRTGRAMVAEVAPDEFLICGFDSLVRFMPRRGSELRKAQFLSAEEGSYVDGKWQTSRLLNGDEVFFGIFFPAEGKWVKVKLKAY</sequence>
<dbReference type="InterPro" id="IPR001944">
    <property type="entry name" value="Glycoside_Hdrlase_35"/>
</dbReference>
<dbReference type="GO" id="GO:0004553">
    <property type="term" value="F:hydrolase activity, hydrolyzing O-glycosyl compounds"/>
    <property type="evidence" value="ECO:0007669"/>
    <property type="project" value="InterPro"/>
</dbReference>
<reference evidence="5" key="2">
    <citation type="submission" date="2019-02" db="EMBL/GenBank/DDBJ databases">
        <title>Granulicella sibirica sp. nov., a psychrotolerant acidobacterium isolated from an organic soil layer in forested tundra, West Siberia.</title>
        <authorList>
            <person name="Oshkin I.Y."/>
            <person name="Kulichevskaya I.S."/>
            <person name="Rijpstra W.I.C."/>
            <person name="Sinninghe Damste J.S."/>
            <person name="Rakitin A.L."/>
            <person name="Ravin N.V."/>
            <person name="Dedysh S.N."/>
        </authorList>
    </citation>
    <scope>NUCLEOTIDE SEQUENCE [LARGE SCALE GENOMIC DNA]</scope>
    <source>
        <strain evidence="5">AF10</strain>
    </source>
</reference>
<keyword evidence="5" id="KW-1185">Reference proteome</keyword>
<gene>
    <name evidence="4" type="ORF">GRAN_1009</name>
</gene>
<name>A0A4Q0T6P7_9BACT</name>
<dbReference type="InterPro" id="IPR017853">
    <property type="entry name" value="GH"/>
</dbReference>
<feature type="domain" description="DUF5597" evidence="3">
    <location>
        <begin position="403"/>
        <end position="537"/>
    </location>
</feature>
<organism evidence="4 5">
    <name type="scientific">Granulicella sibirica</name>
    <dbReference type="NCBI Taxonomy" id="2479048"/>
    <lineage>
        <taxon>Bacteria</taxon>
        <taxon>Pseudomonadati</taxon>
        <taxon>Acidobacteriota</taxon>
        <taxon>Terriglobia</taxon>
        <taxon>Terriglobales</taxon>
        <taxon>Acidobacteriaceae</taxon>
        <taxon>Granulicella</taxon>
    </lineage>
</organism>
<dbReference type="PANTHER" id="PTHR23421">
    <property type="entry name" value="BETA-GALACTOSIDASE RELATED"/>
    <property type="match status" value="1"/>
</dbReference>
<accession>A0A4Q0T6P7</accession>
<reference evidence="4 5" key="1">
    <citation type="submission" date="2018-11" db="EMBL/GenBank/DDBJ databases">
        <authorList>
            <person name="Mardanov A.V."/>
            <person name="Ravin N.V."/>
            <person name="Dedysh S.N."/>
        </authorList>
    </citation>
    <scope>NUCLEOTIDE SEQUENCE [LARGE SCALE GENOMIC DNA]</scope>
    <source>
        <strain evidence="4 5">AF10</strain>
    </source>
</reference>
<dbReference type="AlphaFoldDB" id="A0A4Q0T6P7"/>
<dbReference type="Gene3D" id="3.20.20.80">
    <property type="entry name" value="Glycosidases"/>
    <property type="match status" value="1"/>
</dbReference>
<evidence type="ECO:0000259" key="2">
    <source>
        <dbReference type="Pfam" id="PF01301"/>
    </source>
</evidence>
<evidence type="ECO:0000313" key="4">
    <source>
        <dbReference type="EMBL" id="RXH57699.1"/>
    </source>
</evidence>
<dbReference type="SUPFAM" id="SSF51445">
    <property type="entry name" value="(Trans)glycosidases"/>
    <property type="match status" value="1"/>
</dbReference>
<dbReference type="GO" id="GO:0005975">
    <property type="term" value="P:carbohydrate metabolic process"/>
    <property type="evidence" value="ECO:0007669"/>
    <property type="project" value="InterPro"/>
</dbReference>